<protein>
    <submittedName>
        <fullName evidence="1">Uncharacterized protein</fullName>
    </submittedName>
</protein>
<proteinExistence type="predicted"/>
<evidence type="ECO:0000313" key="1">
    <source>
        <dbReference type="EMBL" id="KKN85646.1"/>
    </source>
</evidence>
<sequence>MNLRWRTVQWMMLAGAVSLAGAAGGEAPSSQPRQIAGGEASGAWTATAVDLLGGDRPSTQRLRVMSAGRMVVVVVDKPEAIVHWQFGYQDTVITAGEVRLDMDGVGLVKLAIPEVRARLECSLLLTGQSHRARRQLVIYPPSRLKMAVGRLTQLRIGVLDPHGRMQRHLTAADVPYDDLRTSLALRAFDGELLIVADQQADVSGEIVQSLEDRLKGGMAVLWLNPPAGKGQWGFRGVTEDPPISQPVELADGMNQSIRADDLGAGPWPVTLRASGKGTPLMWLVDENEGGDRRERLLVVAMPVEKGMVVAASMGQLSDPSRNVVGGLVVDEILLWFLREHFDNSRTEEMQS</sequence>
<gene>
    <name evidence="1" type="ORF">LCGC14_0276290</name>
</gene>
<organism evidence="1">
    <name type="scientific">marine sediment metagenome</name>
    <dbReference type="NCBI Taxonomy" id="412755"/>
    <lineage>
        <taxon>unclassified sequences</taxon>
        <taxon>metagenomes</taxon>
        <taxon>ecological metagenomes</taxon>
    </lineage>
</organism>
<comment type="caution">
    <text evidence="1">The sequence shown here is derived from an EMBL/GenBank/DDBJ whole genome shotgun (WGS) entry which is preliminary data.</text>
</comment>
<name>A0A0F9WI70_9ZZZZ</name>
<dbReference type="EMBL" id="LAZR01000156">
    <property type="protein sequence ID" value="KKN85646.1"/>
    <property type="molecule type" value="Genomic_DNA"/>
</dbReference>
<reference evidence="1" key="1">
    <citation type="journal article" date="2015" name="Nature">
        <title>Complex archaea that bridge the gap between prokaryotes and eukaryotes.</title>
        <authorList>
            <person name="Spang A."/>
            <person name="Saw J.H."/>
            <person name="Jorgensen S.L."/>
            <person name="Zaremba-Niedzwiedzka K."/>
            <person name="Martijn J."/>
            <person name="Lind A.E."/>
            <person name="van Eijk R."/>
            <person name="Schleper C."/>
            <person name="Guy L."/>
            <person name="Ettema T.J."/>
        </authorList>
    </citation>
    <scope>NUCLEOTIDE SEQUENCE</scope>
</reference>
<accession>A0A0F9WI70</accession>
<dbReference type="AlphaFoldDB" id="A0A0F9WI70"/>